<evidence type="ECO:0000313" key="3">
    <source>
        <dbReference type="Proteomes" id="UP000216020"/>
    </source>
</evidence>
<organism evidence="2 3">
    <name type="scientific">Bordetella genomosp. 10</name>
    <dbReference type="NCBI Taxonomy" id="1416804"/>
    <lineage>
        <taxon>Bacteria</taxon>
        <taxon>Pseudomonadati</taxon>
        <taxon>Pseudomonadota</taxon>
        <taxon>Betaproteobacteria</taxon>
        <taxon>Burkholderiales</taxon>
        <taxon>Alcaligenaceae</taxon>
        <taxon>Bordetella</taxon>
    </lineage>
</organism>
<dbReference type="PROSITE" id="PS50914">
    <property type="entry name" value="BON"/>
    <property type="match status" value="1"/>
</dbReference>
<sequence length="156" mass="16464">MKDLITCVKAMAVGAIAMYYLDPDSGRRRRAQLRDSMRAACDGLGQRVRAEGRHAAHQMRGLRAEIDSSVTASVVDDVTLVERVRAALGRLVGSPGAIDVSVIEGIVSLAGHVLTAEHEPLINAVSAMPGVRSVADHLAVYDEPGNIPELQGGSPS</sequence>
<dbReference type="InterPro" id="IPR007055">
    <property type="entry name" value="BON_dom"/>
</dbReference>
<name>A0A261SHU9_9BORD</name>
<feature type="domain" description="BON" evidence="1">
    <location>
        <begin position="76"/>
        <end position="142"/>
    </location>
</feature>
<accession>A0A261SHU9</accession>
<protein>
    <recommendedName>
        <fullName evidence="1">BON domain-containing protein</fullName>
    </recommendedName>
</protein>
<dbReference type="EMBL" id="NEVM01000001">
    <property type="protein sequence ID" value="OZI36966.1"/>
    <property type="molecule type" value="Genomic_DNA"/>
</dbReference>
<evidence type="ECO:0000259" key="1">
    <source>
        <dbReference type="PROSITE" id="PS50914"/>
    </source>
</evidence>
<reference evidence="3" key="1">
    <citation type="submission" date="2017-05" db="EMBL/GenBank/DDBJ databases">
        <title>Complete and WGS of Bordetella genogroups.</title>
        <authorList>
            <person name="Spilker T."/>
            <person name="Lipuma J."/>
        </authorList>
    </citation>
    <scope>NUCLEOTIDE SEQUENCE [LARGE SCALE GENOMIC DNA]</scope>
    <source>
        <strain evidence="3">AU16122</strain>
    </source>
</reference>
<keyword evidence="3" id="KW-1185">Reference proteome</keyword>
<dbReference type="Pfam" id="PF04972">
    <property type="entry name" value="BON"/>
    <property type="match status" value="1"/>
</dbReference>
<dbReference type="RefSeq" id="WP_179283857.1">
    <property type="nucleotide sequence ID" value="NZ_NEVM01000001.1"/>
</dbReference>
<evidence type="ECO:0000313" key="2">
    <source>
        <dbReference type="EMBL" id="OZI36966.1"/>
    </source>
</evidence>
<dbReference type="Proteomes" id="UP000216020">
    <property type="component" value="Unassembled WGS sequence"/>
</dbReference>
<comment type="caution">
    <text evidence="2">The sequence shown here is derived from an EMBL/GenBank/DDBJ whole genome shotgun (WGS) entry which is preliminary data.</text>
</comment>
<proteinExistence type="predicted"/>
<dbReference type="AlphaFoldDB" id="A0A261SHU9"/>
<dbReference type="Gene3D" id="3.30.1340.30">
    <property type="match status" value="1"/>
</dbReference>
<gene>
    <name evidence="2" type="ORF">CAL29_00535</name>
</gene>